<dbReference type="EMBL" id="GGEC01070373">
    <property type="protein sequence ID" value="MBX50857.1"/>
    <property type="molecule type" value="Transcribed_RNA"/>
</dbReference>
<dbReference type="AlphaFoldDB" id="A0A2P2P840"/>
<organism evidence="1">
    <name type="scientific">Rhizophora mucronata</name>
    <name type="common">Asiatic mangrove</name>
    <dbReference type="NCBI Taxonomy" id="61149"/>
    <lineage>
        <taxon>Eukaryota</taxon>
        <taxon>Viridiplantae</taxon>
        <taxon>Streptophyta</taxon>
        <taxon>Embryophyta</taxon>
        <taxon>Tracheophyta</taxon>
        <taxon>Spermatophyta</taxon>
        <taxon>Magnoliopsida</taxon>
        <taxon>eudicotyledons</taxon>
        <taxon>Gunneridae</taxon>
        <taxon>Pentapetalae</taxon>
        <taxon>rosids</taxon>
        <taxon>fabids</taxon>
        <taxon>Malpighiales</taxon>
        <taxon>Rhizophoraceae</taxon>
        <taxon>Rhizophora</taxon>
    </lineage>
</organism>
<sequence>MYLDYLSQHVHYLPKVVHWFYLFPGWQ</sequence>
<accession>A0A2P2P840</accession>
<proteinExistence type="predicted"/>
<protein>
    <submittedName>
        <fullName evidence="1">Uncharacterized protein</fullName>
    </submittedName>
</protein>
<evidence type="ECO:0000313" key="1">
    <source>
        <dbReference type="EMBL" id="MBX50857.1"/>
    </source>
</evidence>
<reference evidence="1" key="1">
    <citation type="submission" date="2018-02" db="EMBL/GenBank/DDBJ databases">
        <title>Rhizophora mucronata_Transcriptome.</title>
        <authorList>
            <person name="Meera S.P."/>
            <person name="Sreeshan A."/>
            <person name="Augustine A."/>
        </authorList>
    </citation>
    <scope>NUCLEOTIDE SEQUENCE</scope>
    <source>
        <tissue evidence="1">Leaf</tissue>
    </source>
</reference>
<name>A0A2P2P840_RHIMU</name>